<organism evidence="2 3">
    <name type="scientific">Nocardioides perillae</name>
    <dbReference type="NCBI Taxonomy" id="1119534"/>
    <lineage>
        <taxon>Bacteria</taxon>
        <taxon>Bacillati</taxon>
        <taxon>Actinomycetota</taxon>
        <taxon>Actinomycetes</taxon>
        <taxon>Propionibacteriales</taxon>
        <taxon>Nocardioidaceae</taxon>
        <taxon>Nocardioides</taxon>
    </lineage>
</organism>
<evidence type="ECO:0000313" key="2">
    <source>
        <dbReference type="EMBL" id="NYG55454.1"/>
    </source>
</evidence>
<accession>A0A7Y9USA7</accession>
<proteinExistence type="predicted"/>
<sequence>MSPLHRTRRTPRRARALTRLATALLLTAPVALVATPPASGGPAPAAASAQPAARVALTPRRRVDLDEVVSRPVAFRVTNTNRTAMPCVADGETYVLRGRLLAQRRELQRPFEMFRVLLHVHDVTTGRWFWNLGRHPAVDHARQLARRGHVSVVLDRLGYDSSGSALLDGSGTCFGAQADMLHQVVQQLRTGRCTARIPRKRAGHVVTVGHSVGAAIAQLEAATWRDVAGTVQMSWTNQGPTPAAVQEVGDQHQRCASGGDRVDERTNYAFFGATAEDFRSLLFATASPAVQATASRLRNPDPCGDALSLASLVATNNALAGELQAKLFLLYGGADALNAPEARAAHRASFANAFEIDEAVVEGAGSALPLEASAATTRRLLDAWLCRELSCPAD</sequence>
<keyword evidence="1" id="KW-0732">Signal</keyword>
<evidence type="ECO:0000256" key="1">
    <source>
        <dbReference type="SAM" id="SignalP"/>
    </source>
</evidence>
<dbReference type="EMBL" id="JACCAC010000001">
    <property type="protein sequence ID" value="NYG55454.1"/>
    <property type="molecule type" value="Genomic_DNA"/>
</dbReference>
<name>A0A7Y9USA7_9ACTN</name>
<evidence type="ECO:0000313" key="3">
    <source>
        <dbReference type="Proteomes" id="UP000544110"/>
    </source>
</evidence>
<reference evidence="2 3" key="1">
    <citation type="submission" date="2020-07" db="EMBL/GenBank/DDBJ databases">
        <title>Sequencing the genomes of 1000 actinobacteria strains.</title>
        <authorList>
            <person name="Klenk H.-P."/>
        </authorList>
    </citation>
    <scope>NUCLEOTIDE SEQUENCE [LARGE SCALE GENOMIC DNA]</scope>
    <source>
        <strain evidence="2 3">DSM 24552</strain>
    </source>
</reference>
<gene>
    <name evidence="2" type="ORF">BJ989_001758</name>
</gene>
<dbReference type="InterPro" id="IPR029058">
    <property type="entry name" value="AB_hydrolase_fold"/>
</dbReference>
<dbReference type="Gene3D" id="3.40.50.1820">
    <property type="entry name" value="alpha/beta hydrolase"/>
    <property type="match status" value="1"/>
</dbReference>
<dbReference type="Proteomes" id="UP000544110">
    <property type="component" value="Unassembled WGS sequence"/>
</dbReference>
<protein>
    <submittedName>
        <fullName evidence="2">Pimeloyl-ACP methyl ester carboxylesterase</fullName>
    </submittedName>
</protein>
<feature type="signal peptide" evidence="1">
    <location>
        <begin position="1"/>
        <end position="33"/>
    </location>
</feature>
<dbReference type="AlphaFoldDB" id="A0A7Y9USA7"/>
<dbReference type="SUPFAM" id="SSF53474">
    <property type="entry name" value="alpha/beta-Hydrolases"/>
    <property type="match status" value="1"/>
</dbReference>
<comment type="caution">
    <text evidence="2">The sequence shown here is derived from an EMBL/GenBank/DDBJ whole genome shotgun (WGS) entry which is preliminary data.</text>
</comment>
<dbReference type="RefSeq" id="WP_179517895.1">
    <property type="nucleotide sequence ID" value="NZ_JACCAC010000001.1"/>
</dbReference>
<feature type="chain" id="PRO_5038557061" evidence="1">
    <location>
        <begin position="34"/>
        <end position="394"/>
    </location>
</feature>
<keyword evidence="3" id="KW-1185">Reference proteome</keyword>